<evidence type="ECO:0000313" key="3">
    <source>
        <dbReference type="EMBL" id="NIY72210.1"/>
    </source>
</evidence>
<dbReference type="SMART" id="SM00850">
    <property type="entry name" value="LytTR"/>
    <property type="match status" value="1"/>
</dbReference>
<dbReference type="RefSeq" id="WP_167637598.1">
    <property type="nucleotide sequence ID" value="NZ_JAATOP010000004.1"/>
</dbReference>
<dbReference type="Pfam" id="PF04397">
    <property type="entry name" value="LytTR"/>
    <property type="match status" value="1"/>
</dbReference>
<feature type="domain" description="HTH LytTR-type" evidence="2">
    <location>
        <begin position="148"/>
        <end position="240"/>
    </location>
</feature>
<accession>A0ABX0VWL4</accession>
<dbReference type="Gene3D" id="2.40.50.1020">
    <property type="entry name" value="LytTr DNA-binding domain"/>
    <property type="match status" value="1"/>
</dbReference>
<reference evidence="3 4" key="1">
    <citation type="submission" date="2020-03" db="EMBL/GenBank/DDBJ databases">
        <title>Bacterial isolates of synthetic phycosphere.</title>
        <authorList>
            <person name="Fu H."/>
            <person name="Moran M.A."/>
        </authorList>
    </citation>
    <scope>NUCLEOTIDE SEQUENCE [LARGE SCALE GENOMIC DNA]</scope>
    <source>
        <strain evidence="3 4">HF1</strain>
    </source>
</reference>
<name>A0ABX0VWL4_9RHOB</name>
<gene>
    <name evidence="3" type="ORF">HCZ30_07150</name>
</gene>
<feature type="transmembrane region" description="Helical" evidence="1">
    <location>
        <begin position="56"/>
        <end position="78"/>
    </location>
</feature>
<protein>
    <submittedName>
        <fullName evidence="3">LytTR family transcriptional regulator</fullName>
    </submittedName>
</protein>
<sequence>MSVIVGWTAPFNTIWIQPVALRLLFWACICFGAIFVVQGIRMVVVRVVPDWMRYKVDILSMFLMTFIAAPAIYFGLKIVGAPEALRPDLLVLWLDIFVVCVAIALIRTVVLRQRWQPVPVVTIAANVAQEFAAPVKVQMLERLEGVEDASKIIRLNSDNHYVVVTIVGEEQQRVLMRLGDAVKEMTGVDGIQVHRSHWVARAAIERTGREDARDYVWLTDGSQVPVSKSGKESLREAGITFDAQPSTAQQGIAAQ</sequence>
<evidence type="ECO:0000313" key="4">
    <source>
        <dbReference type="Proteomes" id="UP000709466"/>
    </source>
</evidence>
<dbReference type="PROSITE" id="PS50930">
    <property type="entry name" value="HTH_LYTTR"/>
    <property type="match status" value="1"/>
</dbReference>
<feature type="transmembrane region" description="Helical" evidence="1">
    <location>
        <begin position="90"/>
        <end position="110"/>
    </location>
</feature>
<keyword evidence="1" id="KW-0472">Membrane</keyword>
<dbReference type="InterPro" id="IPR007492">
    <property type="entry name" value="LytTR_DNA-bd_dom"/>
</dbReference>
<dbReference type="EMBL" id="JAATOP010000004">
    <property type="protein sequence ID" value="NIY72210.1"/>
    <property type="molecule type" value="Genomic_DNA"/>
</dbReference>
<proteinExistence type="predicted"/>
<keyword evidence="1" id="KW-0812">Transmembrane</keyword>
<dbReference type="Proteomes" id="UP000709466">
    <property type="component" value="Unassembled WGS sequence"/>
</dbReference>
<evidence type="ECO:0000256" key="1">
    <source>
        <dbReference type="SAM" id="Phobius"/>
    </source>
</evidence>
<feature type="transmembrane region" description="Helical" evidence="1">
    <location>
        <begin position="23"/>
        <end position="44"/>
    </location>
</feature>
<comment type="caution">
    <text evidence="3">The sequence shown here is derived from an EMBL/GenBank/DDBJ whole genome shotgun (WGS) entry which is preliminary data.</text>
</comment>
<keyword evidence="1" id="KW-1133">Transmembrane helix</keyword>
<evidence type="ECO:0000259" key="2">
    <source>
        <dbReference type="PROSITE" id="PS50930"/>
    </source>
</evidence>
<keyword evidence="4" id="KW-1185">Reference proteome</keyword>
<organism evidence="3 4">
    <name type="scientific">Marivivens donghaensis</name>
    <dbReference type="NCBI Taxonomy" id="1699413"/>
    <lineage>
        <taxon>Bacteria</taxon>
        <taxon>Pseudomonadati</taxon>
        <taxon>Pseudomonadota</taxon>
        <taxon>Alphaproteobacteria</taxon>
        <taxon>Rhodobacterales</taxon>
        <taxon>Paracoccaceae</taxon>
        <taxon>Marivivens group</taxon>
        <taxon>Marivivens</taxon>
    </lineage>
</organism>